<dbReference type="InterPro" id="IPR012340">
    <property type="entry name" value="NA-bd_OB-fold"/>
</dbReference>
<name>A0A7J6NEL0_PEROL</name>
<reference evidence="1 2" key="1">
    <citation type="submission" date="2020-04" db="EMBL/GenBank/DDBJ databases">
        <title>Perkinsus olseni comparative genomics.</title>
        <authorList>
            <person name="Bogema D.R."/>
        </authorList>
    </citation>
    <scope>NUCLEOTIDE SEQUENCE [LARGE SCALE GENOMIC DNA]</scope>
    <source>
        <strain evidence="1">00978-12</strain>
    </source>
</reference>
<dbReference type="OrthoDB" id="1751331at2759"/>
<protein>
    <recommendedName>
        <fullName evidence="3">60S acidic ribosomal protein P1</fullName>
    </recommendedName>
</protein>
<sequence>MKELTVGDHSEVKVSHEGENLCVEGLRDWWKQQTGQDGGEPVQIEKTGHKKPKLTFTLIDDTGLARVNAWDEKATRCIVNSRLADTHPVIILKAVRAGTYEDPELGCEMKELTVGDHSEVKVSHEGENLCVEGLRDWWKQQTGQDGGEPVVVDLT</sequence>
<dbReference type="SUPFAM" id="SSF50249">
    <property type="entry name" value="Nucleic acid-binding proteins"/>
    <property type="match status" value="1"/>
</dbReference>
<proteinExistence type="predicted"/>
<organism evidence="1 2">
    <name type="scientific">Perkinsus olseni</name>
    <name type="common">Perkinsus atlanticus</name>
    <dbReference type="NCBI Taxonomy" id="32597"/>
    <lineage>
        <taxon>Eukaryota</taxon>
        <taxon>Sar</taxon>
        <taxon>Alveolata</taxon>
        <taxon>Perkinsozoa</taxon>
        <taxon>Perkinsea</taxon>
        <taxon>Perkinsida</taxon>
        <taxon>Perkinsidae</taxon>
        <taxon>Perkinsus</taxon>
    </lineage>
</organism>
<dbReference type="Gene3D" id="2.40.50.140">
    <property type="entry name" value="Nucleic acid-binding proteins"/>
    <property type="match status" value="1"/>
</dbReference>
<evidence type="ECO:0000313" key="1">
    <source>
        <dbReference type="EMBL" id="KAF4682338.1"/>
    </source>
</evidence>
<dbReference type="Proteomes" id="UP000541610">
    <property type="component" value="Unassembled WGS sequence"/>
</dbReference>
<dbReference type="EMBL" id="JABANP010000440">
    <property type="protein sequence ID" value="KAF4682338.1"/>
    <property type="molecule type" value="Genomic_DNA"/>
</dbReference>
<accession>A0A7J6NEL0</accession>
<evidence type="ECO:0008006" key="3">
    <source>
        <dbReference type="Google" id="ProtNLM"/>
    </source>
</evidence>
<gene>
    <name evidence="1" type="ORF">FOZ60_010732</name>
</gene>
<comment type="caution">
    <text evidence="1">The sequence shown here is derived from an EMBL/GenBank/DDBJ whole genome shotgun (WGS) entry which is preliminary data.</text>
</comment>
<dbReference type="AlphaFoldDB" id="A0A7J6NEL0"/>
<evidence type="ECO:0000313" key="2">
    <source>
        <dbReference type="Proteomes" id="UP000541610"/>
    </source>
</evidence>